<keyword evidence="3" id="KW-1185">Reference proteome</keyword>
<dbReference type="SMART" id="SM01175">
    <property type="entry name" value="DUF4206"/>
    <property type="match status" value="1"/>
</dbReference>
<reference evidence="2" key="1">
    <citation type="submission" date="2019-06" db="EMBL/GenBank/DDBJ databases">
        <title>G10K-VGP Goodes thornscrub tortoise genome, primary haplotype.</title>
        <authorList>
            <person name="Murphy B."/>
            <person name="Edwards T."/>
            <person name="Rhie A."/>
            <person name="Koren S."/>
            <person name="Phillippy A."/>
            <person name="Fedrigo O."/>
            <person name="Haase B."/>
            <person name="Mountcastle J."/>
            <person name="Lewin H."/>
            <person name="Damas J."/>
            <person name="Howe K."/>
            <person name="Formenti G."/>
            <person name="Myers G."/>
            <person name="Durbin R."/>
            <person name="Jarvis E.D."/>
        </authorList>
    </citation>
    <scope>NUCLEOTIDE SEQUENCE [LARGE SCALE GENOMIC DNA]</scope>
</reference>
<name>A0A8C4YJ45_9SAUR</name>
<protein>
    <recommendedName>
        <fullName evidence="1">Rubicon Homology domain-containing protein</fullName>
    </recommendedName>
</protein>
<evidence type="ECO:0000313" key="2">
    <source>
        <dbReference type="Ensembl" id="ENSGEVP00005025822.1"/>
    </source>
</evidence>
<dbReference type="PANTHER" id="PTHR45971:SF3">
    <property type="entry name" value="RUN DOMAIN BECLIN-1-INTERACTING AND CYSTEINE-RICH DOMAIN-CONTAINING PROTEIN"/>
    <property type="match status" value="1"/>
</dbReference>
<dbReference type="GeneTree" id="ENSGT00940000160658"/>
<dbReference type="InterPro" id="IPR052428">
    <property type="entry name" value="Autophagy_HostDef_Reg"/>
</dbReference>
<evidence type="ECO:0000259" key="1">
    <source>
        <dbReference type="SMART" id="SM01175"/>
    </source>
</evidence>
<dbReference type="Proteomes" id="UP000694390">
    <property type="component" value="Chromosome 9"/>
</dbReference>
<dbReference type="PANTHER" id="PTHR45971">
    <property type="entry name" value="PHOX (PX) DOMAIN-CONTAINING PROTEIN"/>
    <property type="match status" value="1"/>
</dbReference>
<dbReference type="GO" id="GO:0005769">
    <property type="term" value="C:early endosome"/>
    <property type="evidence" value="ECO:0007669"/>
    <property type="project" value="TreeGrafter"/>
</dbReference>
<reference evidence="2" key="3">
    <citation type="submission" date="2025-09" db="UniProtKB">
        <authorList>
            <consortium name="Ensembl"/>
        </authorList>
    </citation>
    <scope>IDENTIFICATION</scope>
</reference>
<reference evidence="2" key="2">
    <citation type="submission" date="2025-08" db="UniProtKB">
        <authorList>
            <consortium name="Ensembl"/>
        </authorList>
    </citation>
    <scope>IDENTIFICATION</scope>
</reference>
<dbReference type="Ensembl" id="ENSGEVT00005027150.1">
    <property type="protein sequence ID" value="ENSGEVP00005025822.1"/>
    <property type="gene ID" value="ENSGEVG00005018326.1"/>
</dbReference>
<dbReference type="GO" id="GO:0005770">
    <property type="term" value="C:late endosome"/>
    <property type="evidence" value="ECO:0007669"/>
    <property type="project" value="TreeGrafter"/>
</dbReference>
<organism evidence="2 3">
    <name type="scientific">Gopherus evgoodei</name>
    <name type="common">Goodes thornscrub tortoise</name>
    <dbReference type="NCBI Taxonomy" id="1825980"/>
    <lineage>
        <taxon>Eukaryota</taxon>
        <taxon>Metazoa</taxon>
        <taxon>Chordata</taxon>
        <taxon>Craniata</taxon>
        <taxon>Vertebrata</taxon>
        <taxon>Euteleostomi</taxon>
        <taxon>Archelosauria</taxon>
        <taxon>Testudinata</taxon>
        <taxon>Testudines</taxon>
        <taxon>Cryptodira</taxon>
        <taxon>Durocryptodira</taxon>
        <taxon>Testudinoidea</taxon>
        <taxon>Testudinidae</taxon>
        <taxon>Gopherus</taxon>
    </lineage>
</organism>
<dbReference type="GO" id="GO:0045806">
    <property type="term" value="P:negative regulation of endocytosis"/>
    <property type="evidence" value="ECO:0007669"/>
    <property type="project" value="TreeGrafter"/>
</dbReference>
<dbReference type="AlphaFoldDB" id="A0A8C4YJ45"/>
<dbReference type="OrthoDB" id="10067503at2759"/>
<accession>A0A8C4YJ45</accession>
<feature type="domain" description="Rubicon Homology" evidence="1">
    <location>
        <begin position="1"/>
        <end position="152"/>
    </location>
</feature>
<proteinExistence type="predicted"/>
<dbReference type="InterPro" id="IPR025258">
    <property type="entry name" value="RH_dom"/>
</dbReference>
<dbReference type="GO" id="GO:1901981">
    <property type="term" value="F:phosphatidylinositol phosphate binding"/>
    <property type="evidence" value="ECO:0007669"/>
    <property type="project" value="TreeGrafter"/>
</dbReference>
<dbReference type="Pfam" id="PF13901">
    <property type="entry name" value="RH_dom"/>
    <property type="match status" value="1"/>
</dbReference>
<evidence type="ECO:0000313" key="3">
    <source>
        <dbReference type="Proteomes" id="UP000694390"/>
    </source>
</evidence>
<dbReference type="GO" id="GO:1901097">
    <property type="term" value="P:negative regulation of autophagosome maturation"/>
    <property type="evidence" value="ECO:0007669"/>
    <property type="project" value="TreeGrafter"/>
</dbReference>
<sequence length="175" mass="20330">MVIPSRILRKWDFSKYYVSNFSRDLLSKIWSDPLFSVQDLNAALYRKVKALNQVRLLRIQLLHLKNMFKTCRLAKELLDSFDTVPGHLTEDLHLYSLNDLNATKKGELVPRLMELIKAGTLHIERCMPRDLLLAQTPLPCPGSQVSRQKSRRQRCPPAILQLPTQLMLASSYRWD</sequence>